<sequence length="128" mass="13588">MKKIIIAMLALASLPVSAECWVVSNLKGSTFMKDDAYKRTDDGFSGSFMITIDEKNSSVVTNGTDAGGIKYTPISQNTLIGLSQSDSGEAVETWSINNDGKVMMTKVLTGWGGFDSSKAFVGDVTGKC</sequence>
<evidence type="ECO:0000313" key="1">
    <source>
        <dbReference type="EMBL" id="VTR61372.1"/>
    </source>
</evidence>
<name>A0A0F7HCN8_SERFO</name>
<dbReference type="RefSeq" id="WP_024484799.1">
    <property type="nucleotide sequence ID" value="NZ_CAMFLQ010000001.1"/>
</dbReference>
<dbReference type="AlphaFoldDB" id="A0A0F7HCN8"/>
<organism evidence="1">
    <name type="scientific">Serratia fonticola</name>
    <dbReference type="NCBI Taxonomy" id="47917"/>
    <lineage>
        <taxon>Bacteria</taxon>
        <taxon>Pseudomonadati</taxon>
        <taxon>Pseudomonadota</taxon>
        <taxon>Gammaproteobacteria</taxon>
        <taxon>Enterobacterales</taxon>
        <taxon>Yersiniaceae</taxon>
        <taxon>Serratia</taxon>
    </lineage>
</organism>
<dbReference type="GeneID" id="30321464"/>
<dbReference type="KEGG" id="sfw:WN53_14910"/>
<proteinExistence type="predicted"/>
<dbReference type="EMBL" id="CABEEZ010000168">
    <property type="protein sequence ID" value="VTR61372.1"/>
    <property type="molecule type" value="Genomic_DNA"/>
</dbReference>
<protein>
    <submittedName>
        <fullName evidence="1">Uncharacterized protein</fullName>
    </submittedName>
</protein>
<accession>A0A0F7HCN8</accession>
<gene>
    <name evidence="1" type="ORF">NCTC12965_08810</name>
</gene>
<reference evidence="1" key="1">
    <citation type="submission" date="2019-05" db="EMBL/GenBank/DDBJ databases">
        <authorList>
            <consortium name="Pathogen Informatics"/>
        </authorList>
    </citation>
    <scope>NUCLEOTIDE SEQUENCE [LARGE SCALE GENOMIC DNA]</scope>
    <source>
        <strain evidence="1">NCTC12965</strain>
    </source>
</reference>